<gene>
    <name evidence="3" type="ORF">N792_04430</name>
</gene>
<dbReference type="PANTHER" id="PTHR30437">
    <property type="entry name" value="TRANSCRIPTION ELONGATION FACTOR GREA"/>
    <property type="match status" value="1"/>
</dbReference>
<dbReference type="Proteomes" id="UP000030017">
    <property type="component" value="Unassembled WGS sequence"/>
</dbReference>
<dbReference type="eggNOG" id="COG0782">
    <property type="taxonomic scope" value="Bacteria"/>
</dbReference>
<dbReference type="GO" id="GO:0032784">
    <property type="term" value="P:regulation of DNA-templated transcription elongation"/>
    <property type="evidence" value="ECO:0007669"/>
    <property type="project" value="InterPro"/>
</dbReference>
<keyword evidence="4" id="KW-1185">Reference proteome</keyword>
<evidence type="ECO:0000259" key="2">
    <source>
        <dbReference type="Pfam" id="PF14760"/>
    </source>
</evidence>
<proteinExistence type="predicted"/>
<organism evidence="3 4">
    <name type="scientific">Lysobacter concretionis Ko07 = DSM 16239</name>
    <dbReference type="NCBI Taxonomy" id="1122185"/>
    <lineage>
        <taxon>Bacteria</taxon>
        <taxon>Pseudomonadati</taxon>
        <taxon>Pseudomonadota</taxon>
        <taxon>Gammaproteobacteria</taxon>
        <taxon>Lysobacterales</taxon>
        <taxon>Lysobacteraceae</taxon>
        <taxon>Novilysobacter</taxon>
    </lineage>
</organism>
<dbReference type="InterPro" id="IPR001437">
    <property type="entry name" value="Tscrpt_elong_fac_GreA/B_C"/>
</dbReference>
<dbReference type="Gene3D" id="3.10.50.30">
    <property type="entry name" value="Transcription elongation factor, GreA/GreB, C-terminal domain"/>
    <property type="match status" value="1"/>
</dbReference>
<dbReference type="Pfam" id="PF01272">
    <property type="entry name" value="GreA_GreB"/>
    <property type="match status" value="1"/>
</dbReference>
<sequence>MNATATPPLLVSRLDCERLESLLEQPLAQGLNTDALRRELDRAELLEPAEMPDDVITMNSTARFRDVNSGGERELTLVYPKDADGSPEKVSILAPVGSALLGLHVGAVIEWPVPGGRTIKLEVLSIRYQPEASGELHR</sequence>
<name>A0A0A0EPN0_9GAMM</name>
<dbReference type="EMBL" id="AVPS01000003">
    <property type="protein sequence ID" value="KGM52349.1"/>
    <property type="molecule type" value="Genomic_DNA"/>
</dbReference>
<dbReference type="OrthoDB" id="192847at2"/>
<feature type="domain" description="Transcription elongation factor GreA/GreB C-terminal" evidence="1">
    <location>
        <begin position="52"/>
        <end position="128"/>
    </location>
</feature>
<dbReference type="SUPFAM" id="SSF54534">
    <property type="entry name" value="FKBP-like"/>
    <property type="match status" value="1"/>
</dbReference>
<dbReference type="InterPro" id="IPR023459">
    <property type="entry name" value="Tscrpt_elong_fac_GreA/B_fam"/>
</dbReference>
<comment type="caution">
    <text evidence="3">The sequence shown here is derived from an EMBL/GenBank/DDBJ whole genome shotgun (WGS) entry which is preliminary data.</text>
</comment>
<protein>
    <recommendedName>
        <fullName evidence="5">Nucleoside diphosphate kinase regulator</fullName>
    </recommendedName>
</protein>
<dbReference type="GO" id="GO:0003677">
    <property type="term" value="F:DNA binding"/>
    <property type="evidence" value="ECO:0007669"/>
    <property type="project" value="InterPro"/>
</dbReference>
<evidence type="ECO:0000313" key="4">
    <source>
        <dbReference type="Proteomes" id="UP000030017"/>
    </source>
</evidence>
<reference evidence="3 4" key="1">
    <citation type="submission" date="2013-08" db="EMBL/GenBank/DDBJ databases">
        <title>Genome sequencing of Lysobacter.</title>
        <authorList>
            <person name="Zhang S."/>
            <person name="Wang G."/>
        </authorList>
    </citation>
    <scope>NUCLEOTIDE SEQUENCE [LARGE SCALE GENOMIC DNA]</scope>
    <source>
        <strain evidence="3 4">Ko07</strain>
    </source>
</reference>
<evidence type="ECO:0000313" key="3">
    <source>
        <dbReference type="EMBL" id="KGM52349.1"/>
    </source>
</evidence>
<evidence type="ECO:0008006" key="5">
    <source>
        <dbReference type="Google" id="ProtNLM"/>
    </source>
</evidence>
<dbReference type="Pfam" id="PF14760">
    <property type="entry name" value="Rnk_N"/>
    <property type="match status" value="1"/>
</dbReference>
<dbReference type="NCBIfam" id="NF004396">
    <property type="entry name" value="PRK05753.1"/>
    <property type="match status" value="1"/>
</dbReference>
<dbReference type="Gene3D" id="1.10.286.20">
    <property type="match status" value="1"/>
</dbReference>
<dbReference type="FunFam" id="3.10.50.30:FF:000002">
    <property type="entry name" value="Regulator of nucleoside diphosphate kinase"/>
    <property type="match status" value="1"/>
</dbReference>
<evidence type="ECO:0000259" key="1">
    <source>
        <dbReference type="Pfam" id="PF01272"/>
    </source>
</evidence>
<dbReference type="InterPro" id="IPR029462">
    <property type="entry name" value="Rnk_N"/>
</dbReference>
<dbReference type="AlphaFoldDB" id="A0A0A0EPN0"/>
<dbReference type="PANTHER" id="PTHR30437:SF5">
    <property type="entry name" value="REGULATOR OF NUCLEOSIDE DIPHOSPHATE KINASE"/>
    <property type="match status" value="1"/>
</dbReference>
<dbReference type="GO" id="GO:0070063">
    <property type="term" value="F:RNA polymerase binding"/>
    <property type="evidence" value="ECO:0007669"/>
    <property type="project" value="InterPro"/>
</dbReference>
<dbReference type="RefSeq" id="WP_036192609.1">
    <property type="nucleotide sequence ID" value="NZ_AVPS01000003.1"/>
</dbReference>
<feature type="domain" description="Regulator of nucleoside diphosphate kinase N-terminal" evidence="2">
    <location>
        <begin position="7"/>
        <end position="45"/>
    </location>
</feature>
<accession>A0A0A0EPN0</accession>
<dbReference type="STRING" id="1122185.N792_04430"/>
<dbReference type="InterPro" id="IPR036953">
    <property type="entry name" value="GreA/GreB_C_sf"/>
</dbReference>
<dbReference type="GO" id="GO:0006354">
    <property type="term" value="P:DNA-templated transcription elongation"/>
    <property type="evidence" value="ECO:0007669"/>
    <property type="project" value="TreeGrafter"/>
</dbReference>